<evidence type="ECO:0000256" key="1">
    <source>
        <dbReference type="SAM" id="MobiDB-lite"/>
    </source>
</evidence>
<protein>
    <submittedName>
        <fullName evidence="2">Uncharacterized protein</fullName>
    </submittedName>
</protein>
<reference evidence="2" key="1">
    <citation type="journal article" date="2020" name="Stud. Mycol.">
        <title>101 Dothideomycetes genomes: a test case for predicting lifestyles and emergence of pathogens.</title>
        <authorList>
            <person name="Haridas S."/>
            <person name="Albert R."/>
            <person name="Binder M."/>
            <person name="Bloem J."/>
            <person name="Labutti K."/>
            <person name="Salamov A."/>
            <person name="Andreopoulos B."/>
            <person name="Baker S."/>
            <person name="Barry K."/>
            <person name="Bills G."/>
            <person name="Bluhm B."/>
            <person name="Cannon C."/>
            <person name="Castanera R."/>
            <person name="Culley D."/>
            <person name="Daum C."/>
            <person name="Ezra D."/>
            <person name="Gonzalez J."/>
            <person name="Henrissat B."/>
            <person name="Kuo A."/>
            <person name="Liang C."/>
            <person name="Lipzen A."/>
            <person name="Lutzoni F."/>
            <person name="Magnuson J."/>
            <person name="Mondo S."/>
            <person name="Nolan M."/>
            <person name="Ohm R."/>
            <person name="Pangilinan J."/>
            <person name="Park H.-J."/>
            <person name="Ramirez L."/>
            <person name="Alfaro M."/>
            <person name="Sun H."/>
            <person name="Tritt A."/>
            <person name="Yoshinaga Y."/>
            <person name="Zwiers L.-H."/>
            <person name="Turgeon B."/>
            <person name="Goodwin S."/>
            <person name="Spatafora J."/>
            <person name="Crous P."/>
            <person name="Grigoriev I."/>
        </authorList>
    </citation>
    <scope>NUCLEOTIDE SEQUENCE</scope>
    <source>
        <strain evidence="2">CBS 262.69</strain>
    </source>
</reference>
<feature type="compositionally biased region" description="Polar residues" evidence="1">
    <location>
        <begin position="153"/>
        <end position="162"/>
    </location>
</feature>
<dbReference type="AlphaFoldDB" id="A0A6G1I9W5"/>
<name>A0A6G1I9W5_9PEZI</name>
<feature type="compositionally biased region" description="Basic and acidic residues" evidence="1">
    <location>
        <begin position="740"/>
        <end position="779"/>
    </location>
</feature>
<feature type="compositionally biased region" description="Low complexity" evidence="1">
    <location>
        <begin position="331"/>
        <end position="355"/>
    </location>
</feature>
<feature type="compositionally biased region" description="Low complexity" evidence="1">
    <location>
        <begin position="59"/>
        <end position="77"/>
    </location>
</feature>
<feature type="compositionally biased region" description="Low complexity" evidence="1">
    <location>
        <begin position="426"/>
        <end position="440"/>
    </location>
</feature>
<accession>A0A6G1I9W5</accession>
<feature type="compositionally biased region" description="Basic and acidic residues" evidence="1">
    <location>
        <begin position="260"/>
        <end position="270"/>
    </location>
</feature>
<feature type="compositionally biased region" description="Polar residues" evidence="1">
    <location>
        <begin position="179"/>
        <end position="195"/>
    </location>
</feature>
<sequence>MAYPYDYNAYYTNYPHPYAVAPIPVGDYSYNQHQQPYPPPLDGPTSYTPRSFTPRSFNTSHTSYASSPPSSSTSSSHRPPPHHRRRKLPRHRSYPPPPCVEDEAHSLAREHPPRTSSSDDVVMRGYIDQDPILIELPVDPASAVRHPKRRPTISRQKPSLNLNVDAEAPRLGARHPSPYTYTPSGPLTPRSNTPLASYKPSPIGSYKASPIGSLKSSSLRRHMRSGSSAHAPAPSDSTEARPHHRRRPDPSDSSDLTSDPEPHHTRRSEPSDSSDPEPRRRRPRHSFSSPAGAFAVQPPRPDLPPPSLPVPIRKSHHAHGYSDSPPPSPRGLPRGSYAASPFPQSPYLPQSSLPTSPLPGSPLAASPFGPHSPVGEPDAPSRTSRGFRPPSRLGRSVTADSGLPYPLTDLMPSETAFAKPRRQVARSGSERSGLSSSESMKASERSGLSSTPSSRGKRTEAETSRALTRVSPPPDAPINLPPCPRSHASRAQDWFAPLSAPDFAVCPSCYAGVFATGPMGAGFVPVTRGGKTVCSFSGVWARLGWLLTLRRGGRDLSLVTSGTGGCQGGGEYGLKGCPAFVVCARDRRRLAGLFACLEGRWVRREGGCVLGRGGGGVFARCLDALVQVDEAASLSGDVDLTPLRAVVPGVASDEEEGRFWADSSLPEFLVCTACWTDNGADAQRRGADAAVGFRARTVHGGRCAVCEKGWGRVWTRALGHGGWGYLVGRVREREAENAVARVEKGEKGRREERERERMEREMERFERQREREGRAEERARRRART</sequence>
<dbReference type="EMBL" id="ML996687">
    <property type="protein sequence ID" value="KAF2404906.1"/>
    <property type="molecule type" value="Genomic_DNA"/>
</dbReference>
<feature type="compositionally biased region" description="Basic and acidic residues" evidence="1">
    <location>
        <begin position="102"/>
        <end position="113"/>
    </location>
</feature>
<evidence type="ECO:0000313" key="2">
    <source>
        <dbReference type="EMBL" id="KAF2404906.1"/>
    </source>
</evidence>
<dbReference type="Proteomes" id="UP000799640">
    <property type="component" value="Unassembled WGS sequence"/>
</dbReference>
<organism evidence="2 3">
    <name type="scientific">Trichodelitschia bisporula</name>
    <dbReference type="NCBI Taxonomy" id="703511"/>
    <lineage>
        <taxon>Eukaryota</taxon>
        <taxon>Fungi</taxon>
        <taxon>Dikarya</taxon>
        <taxon>Ascomycota</taxon>
        <taxon>Pezizomycotina</taxon>
        <taxon>Dothideomycetes</taxon>
        <taxon>Dothideomycetes incertae sedis</taxon>
        <taxon>Phaeotrichales</taxon>
        <taxon>Phaeotrichaceae</taxon>
        <taxon>Trichodelitschia</taxon>
    </lineage>
</organism>
<feature type="compositionally biased region" description="Polar residues" evidence="1">
    <location>
        <begin position="45"/>
        <end position="58"/>
    </location>
</feature>
<feature type="compositionally biased region" description="Pro residues" evidence="1">
    <location>
        <begin position="298"/>
        <end position="309"/>
    </location>
</feature>
<feature type="compositionally biased region" description="Basic residues" evidence="1">
    <location>
        <begin position="79"/>
        <end position="93"/>
    </location>
</feature>
<feature type="region of interest" description="Disordered" evidence="1">
    <location>
        <begin position="30"/>
        <end position="122"/>
    </location>
</feature>
<keyword evidence="3" id="KW-1185">Reference proteome</keyword>
<feature type="region of interest" description="Disordered" evidence="1">
    <location>
        <begin position="740"/>
        <end position="785"/>
    </location>
</feature>
<feature type="region of interest" description="Disordered" evidence="1">
    <location>
        <begin position="139"/>
        <end position="478"/>
    </location>
</feature>
<evidence type="ECO:0000313" key="3">
    <source>
        <dbReference type="Proteomes" id="UP000799640"/>
    </source>
</evidence>
<dbReference type="OrthoDB" id="5296at2759"/>
<proteinExistence type="predicted"/>
<gene>
    <name evidence="2" type="ORF">EJ06DRAFT_3092</name>
</gene>